<feature type="transmembrane region" description="Helical" evidence="13">
    <location>
        <begin position="297"/>
        <end position="319"/>
    </location>
</feature>
<comment type="caution">
    <text evidence="16">The sequence shown here is derived from an EMBL/GenBank/DDBJ whole genome shotgun (WGS) entry which is preliminary data.</text>
</comment>
<dbReference type="InterPro" id="IPR003594">
    <property type="entry name" value="HATPase_dom"/>
</dbReference>
<keyword evidence="9 13" id="KW-1133">Transmembrane helix</keyword>
<comment type="subcellular location">
    <subcellularLocation>
        <location evidence="2">Cell membrane</location>
        <topology evidence="2">Multi-pass membrane protein</topology>
    </subcellularLocation>
</comment>
<evidence type="ECO:0000256" key="6">
    <source>
        <dbReference type="ARBA" id="ARBA00022692"/>
    </source>
</evidence>
<keyword evidence="17" id="KW-1185">Reference proteome</keyword>
<dbReference type="PANTHER" id="PTHR45339:SF1">
    <property type="entry name" value="HYBRID SIGNAL TRANSDUCTION HISTIDINE KINASE J"/>
    <property type="match status" value="1"/>
</dbReference>
<dbReference type="Gene3D" id="3.30.565.10">
    <property type="entry name" value="Histidine kinase-like ATPase, C-terminal domain"/>
    <property type="match status" value="1"/>
</dbReference>
<dbReference type="SUPFAM" id="SSF55874">
    <property type="entry name" value="ATPase domain of HSP90 chaperone/DNA topoisomerase II/histidine kinase"/>
    <property type="match status" value="1"/>
</dbReference>
<evidence type="ECO:0000313" key="17">
    <source>
        <dbReference type="Proteomes" id="UP000635278"/>
    </source>
</evidence>
<comment type="catalytic activity">
    <reaction evidence="1">
        <text>ATP + protein L-histidine = ADP + protein N-phospho-L-histidine.</text>
        <dbReference type="EC" id="2.7.13.3"/>
    </reaction>
</comment>
<evidence type="ECO:0000256" key="12">
    <source>
        <dbReference type="PROSITE-ProRule" id="PRU00169"/>
    </source>
</evidence>
<dbReference type="EC" id="2.7.13.3" evidence="3"/>
<keyword evidence="4" id="KW-1003">Cell membrane</keyword>
<feature type="modified residue" description="4-aspartylphosphate" evidence="12">
    <location>
        <position position="746"/>
    </location>
</feature>
<feature type="transmembrane region" description="Helical" evidence="13">
    <location>
        <begin position="20"/>
        <end position="39"/>
    </location>
</feature>
<evidence type="ECO:0000256" key="8">
    <source>
        <dbReference type="ARBA" id="ARBA00022840"/>
    </source>
</evidence>
<feature type="domain" description="Response regulatory" evidence="15">
    <location>
        <begin position="697"/>
        <end position="813"/>
    </location>
</feature>
<dbReference type="PROSITE" id="PS50110">
    <property type="entry name" value="RESPONSE_REGULATORY"/>
    <property type="match status" value="1"/>
</dbReference>
<dbReference type="Pfam" id="PF00072">
    <property type="entry name" value="Response_reg"/>
    <property type="match status" value="1"/>
</dbReference>
<dbReference type="InterPro" id="IPR004358">
    <property type="entry name" value="Sig_transdc_His_kin-like_C"/>
</dbReference>
<dbReference type="InterPro" id="IPR036890">
    <property type="entry name" value="HATPase_C_sf"/>
</dbReference>
<keyword evidence="7" id="KW-0547">Nucleotide-binding</keyword>
<reference evidence="16 17" key="1">
    <citation type="journal article" date="2020" name="Int. J. Syst. Evol. Microbiol.">
        <title>Novel acetic acid bacteria from cider fermentations: Acetobacter conturbans sp. nov. and Acetobacter fallax sp. nov.</title>
        <authorList>
            <person name="Sombolestani A.S."/>
            <person name="Cleenwerck I."/>
            <person name="Cnockaert M."/>
            <person name="Borremans W."/>
            <person name="Wieme A.D."/>
            <person name="De Vuyst L."/>
            <person name="Vandamme P."/>
        </authorList>
    </citation>
    <scope>NUCLEOTIDE SEQUENCE [LARGE SCALE GENOMIC DNA]</scope>
    <source>
        <strain evidence="16 17">LMG 30640</strain>
    </source>
</reference>
<dbReference type="PROSITE" id="PS50109">
    <property type="entry name" value="HIS_KIN"/>
    <property type="match status" value="1"/>
</dbReference>
<dbReference type="Pfam" id="PF02518">
    <property type="entry name" value="HATPase_c"/>
    <property type="match status" value="1"/>
</dbReference>
<evidence type="ECO:0000256" key="9">
    <source>
        <dbReference type="ARBA" id="ARBA00022989"/>
    </source>
</evidence>
<dbReference type="PANTHER" id="PTHR45339">
    <property type="entry name" value="HYBRID SIGNAL TRANSDUCTION HISTIDINE KINASE J"/>
    <property type="match status" value="1"/>
</dbReference>
<dbReference type="SUPFAM" id="SSF52172">
    <property type="entry name" value="CheY-like"/>
    <property type="match status" value="1"/>
</dbReference>
<keyword evidence="10" id="KW-0902">Two-component regulatory system</keyword>
<evidence type="ECO:0000256" key="11">
    <source>
        <dbReference type="ARBA" id="ARBA00023136"/>
    </source>
</evidence>
<dbReference type="PRINTS" id="PR00344">
    <property type="entry name" value="BCTRLSENSOR"/>
</dbReference>
<evidence type="ECO:0000313" key="16">
    <source>
        <dbReference type="EMBL" id="NHN86826.1"/>
    </source>
</evidence>
<evidence type="ECO:0000259" key="14">
    <source>
        <dbReference type="PROSITE" id="PS50109"/>
    </source>
</evidence>
<evidence type="ECO:0000256" key="13">
    <source>
        <dbReference type="SAM" id="Phobius"/>
    </source>
</evidence>
<keyword evidence="8" id="KW-0067">ATP-binding</keyword>
<feature type="domain" description="Histidine kinase" evidence="14">
    <location>
        <begin position="335"/>
        <end position="554"/>
    </location>
</feature>
<evidence type="ECO:0000256" key="1">
    <source>
        <dbReference type="ARBA" id="ARBA00000085"/>
    </source>
</evidence>
<dbReference type="InterPro" id="IPR005467">
    <property type="entry name" value="His_kinase_dom"/>
</dbReference>
<evidence type="ECO:0000256" key="10">
    <source>
        <dbReference type="ARBA" id="ARBA00023012"/>
    </source>
</evidence>
<evidence type="ECO:0000256" key="5">
    <source>
        <dbReference type="ARBA" id="ARBA00022553"/>
    </source>
</evidence>
<evidence type="ECO:0000256" key="7">
    <source>
        <dbReference type="ARBA" id="ARBA00022741"/>
    </source>
</evidence>
<proteinExistence type="predicted"/>
<protein>
    <recommendedName>
        <fullName evidence="3">histidine kinase</fullName>
        <ecNumber evidence="3">2.7.13.3</ecNumber>
    </recommendedName>
</protein>
<accession>A0ABX0JWA9</accession>
<evidence type="ECO:0000256" key="3">
    <source>
        <dbReference type="ARBA" id="ARBA00012438"/>
    </source>
</evidence>
<dbReference type="EMBL" id="WOTB01000057">
    <property type="protein sequence ID" value="NHN86826.1"/>
    <property type="molecule type" value="Genomic_DNA"/>
</dbReference>
<evidence type="ECO:0000259" key="15">
    <source>
        <dbReference type="PROSITE" id="PS50110"/>
    </source>
</evidence>
<organism evidence="16 17">
    <name type="scientific">Acetobacter musti</name>
    <dbReference type="NCBI Taxonomy" id="864732"/>
    <lineage>
        <taxon>Bacteria</taxon>
        <taxon>Pseudomonadati</taxon>
        <taxon>Pseudomonadota</taxon>
        <taxon>Alphaproteobacteria</taxon>
        <taxon>Acetobacterales</taxon>
        <taxon>Acetobacteraceae</taxon>
        <taxon>Acetobacter</taxon>
    </lineage>
</organism>
<dbReference type="InterPro" id="IPR011006">
    <property type="entry name" value="CheY-like_superfamily"/>
</dbReference>
<sequence length="961" mass="106561">MAFLFTTVKRVFKKAAALRSYIFSILLASVSALSIIFCYREYTVNMYNLNIQRKNEMQIDGIISDIDNKISNINSKLSIKQNLFNKNQSDLVLLAVSGTLKSVQVHLSEIADRAFACSDFSRLNATECLLSLPSQRRMIQQSAIYSQSDTPLVSTEPLDINVKTTMALATYRALRPAGRAALISSRGEIFYIERKESEKWNSVRYFVALLSPKYFGFDDKAICSHVKSGSITLIFPGDNRRISIDCGAPAGDINSLRKGDFDTVLGVHLITLIGDLRDESFATLRPISFDRTGKGKYFIISQISILFGVVFLMGCLIVYSRRDSRSYVDMDNLKIIMHELMNDIISLKSLGNMLHVSQQDGRSEKILKALRLNCDSIISYFDGVIRSLTSGNKQISISNVNSNIFEIIMDIVEVYKLQAENKGLDFVSSINLNDINSWYCDPILIRHVLSNILGNAIKYTDKGIISISVSIKDCNDKHRLLISVEDTGCGIESQSNIDIFAPFVRGKNISQNVAGFGVGLHICQIAADLMNGSIYFEPGQKGGTKFVFEGDIEPAVVSRVLRQDGHTVVLAGLSPSHNTYLMDLLKSNDVKVDTSDDSFTTIAVCERVLFHWKKLDLVLLDGDIEGESIEVTVEKCLASCGDKLSTIAVIGADLSALSTPGTSIVRLEYPLDEQCIFNLLNQPLRAVETERKDKKIRVMLIEDNPVNTFFLKSGLESRDCSVFTAASGEEGLLLLQKESFDCALVDLRLPGISGFEVAKCIRTARCGTLPIIIGITAHLLEDVSSECRKAGMNGVVSKRSDLADTVSFMRSELARASGCTVLNTQMSLHSHSSGDLISEIDEIKFDFHKLQSCWSRMGNVAVRELIAEISADMPRLFDEMKTAISSGEFLKASDLAHRFTGIFYQLGGIDLHDQLLAFEDSCRDSDSEAAQKLINESELSWQYVSRILTRFLKETVTKNAA</sequence>
<dbReference type="InterPro" id="IPR036641">
    <property type="entry name" value="HPT_dom_sf"/>
</dbReference>
<dbReference type="InterPro" id="IPR001789">
    <property type="entry name" value="Sig_transdc_resp-reg_receiver"/>
</dbReference>
<keyword evidence="6 13" id="KW-0812">Transmembrane</keyword>
<dbReference type="SMART" id="SM00387">
    <property type="entry name" value="HATPase_c"/>
    <property type="match status" value="1"/>
</dbReference>
<dbReference type="SUPFAM" id="SSF47226">
    <property type="entry name" value="Histidine-containing phosphotransfer domain, HPT domain"/>
    <property type="match status" value="1"/>
</dbReference>
<dbReference type="Gene3D" id="3.40.50.2300">
    <property type="match status" value="1"/>
</dbReference>
<gene>
    <name evidence="16" type="ORF">GOB93_19800</name>
</gene>
<keyword evidence="5 12" id="KW-0597">Phosphoprotein</keyword>
<dbReference type="Proteomes" id="UP000635278">
    <property type="component" value="Unassembled WGS sequence"/>
</dbReference>
<evidence type="ECO:0000256" key="4">
    <source>
        <dbReference type="ARBA" id="ARBA00022475"/>
    </source>
</evidence>
<dbReference type="SMART" id="SM00448">
    <property type="entry name" value="REC"/>
    <property type="match status" value="1"/>
</dbReference>
<evidence type="ECO:0000256" key="2">
    <source>
        <dbReference type="ARBA" id="ARBA00004651"/>
    </source>
</evidence>
<dbReference type="CDD" id="cd17546">
    <property type="entry name" value="REC_hyHK_CKI1_RcsC-like"/>
    <property type="match status" value="1"/>
</dbReference>
<keyword evidence="11 13" id="KW-0472">Membrane</keyword>
<dbReference type="Gene3D" id="1.20.120.160">
    <property type="entry name" value="HPT domain"/>
    <property type="match status" value="1"/>
</dbReference>
<name>A0ABX0JWA9_9PROT</name>